<dbReference type="OrthoDB" id="1162179at2"/>
<evidence type="ECO:0008006" key="3">
    <source>
        <dbReference type="Google" id="ProtNLM"/>
    </source>
</evidence>
<evidence type="ECO:0000313" key="2">
    <source>
        <dbReference type="Proteomes" id="UP000094741"/>
    </source>
</evidence>
<evidence type="ECO:0000313" key="1">
    <source>
        <dbReference type="EMBL" id="OEE34447.1"/>
    </source>
</evidence>
<proteinExistence type="predicted"/>
<protein>
    <recommendedName>
        <fullName evidence="3">DinB-like domain-containing protein</fullName>
    </recommendedName>
</protein>
<name>A0A1E5BF78_9VIBR</name>
<dbReference type="eggNOG" id="COG2318">
    <property type="taxonomic scope" value="Bacteria"/>
</dbReference>
<dbReference type="AlphaFoldDB" id="A0A1E5BF78"/>
<sequence>MLVLSTQSLIPERDGDAEAPIISPVISGAIETLDQGLQFLTRITDAQYGYDAQPYLSSSIGQHFRHWLDIFHALFQEGSHVDYNQRRRGHEVETQRQIAIEEILYFIERLKTTKTSDLIAPVVIATEVSLKKSKVCLMSSTFERELTFAALHANHHFAMAKVVTTLLAIETSDDFGLAPATATFIRGQ</sequence>
<reference evidence="1 2" key="1">
    <citation type="journal article" date="2012" name="Science">
        <title>Ecological populations of bacteria act as socially cohesive units of antibiotic production and resistance.</title>
        <authorList>
            <person name="Cordero O.X."/>
            <person name="Wildschutte H."/>
            <person name="Kirkup B."/>
            <person name="Proehl S."/>
            <person name="Ngo L."/>
            <person name="Hussain F."/>
            <person name="Le Roux F."/>
            <person name="Mincer T."/>
            <person name="Polz M.F."/>
        </authorList>
    </citation>
    <scope>NUCLEOTIDE SEQUENCE [LARGE SCALE GENOMIC DNA]</scope>
    <source>
        <strain evidence="1 2">ZF-129</strain>
    </source>
</reference>
<dbReference type="PANTHER" id="PTHR39473">
    <property type="match status" value="1"/>
</dbReference>
<dbReference type="PANTHER" id="PTHR39473:SF1">
    <property type="entry name" value="DINB-LIKE DOMAIN-CONTAINING PROTEIN"/>
    <property type="match status" value="1"/>
</dbReference>
<gene>
    <name evidence="1" type="ORF">A1QO_07980</name>
</gene>
<dbReference type="Proteomes" id="UP000094741">
    <property type="component" value="Unassembled WGS sequence"/>
</dbReference>
<comment type="caution">
    <text evidence="1">The sequence shown here is derived from an EMBL/GenBank/DDBJ whole genome shotgun (WGS) entry which is preliminary data.</text>
</comment>
<dbReference type="STRING" id="1187848.A1QO_07980"/>
<accession>A0A1E5BF78</accession>
<dbReference type="EMBL" id="AJYQ02000091">
    <property type="protein sequence ID" value="OEE34447.1"/>
    <property type="molecule type" value="Genomic_DNA"/>
</dbReference>
<organism evidence="1 2">
    <name type="scientific">Vibrio genomosp. F10 str. ZF-129</name>
    <dbReference type="NCBI Taxonomy" id="1187848"/>
    <lineage>
        <taxon>Bacteria</taxon>
        <taxon>Pseudomonadati</taxon>
        <taxon>Pseudomonadota</taxon>
        <taxon>Gammaproteobacteria</taxon>
        <taxon>Vibrionales</taxon>
        <taxon>Vibrionaceae</taxon>
        <taxon>Vibrio</taxon>
    </lineage>
</organism>
<dbReference type="RefSeq" id="WP_017041498.1">
    <property type="nucleotide sequence ID" value="NZ_AJYQ02000091.1"/>
</dbReference>